<dbReference type="InterPro" id="IPR036259">
    <property type="entry name" value="MFS_trans_sf"/>
</dbReference>
<evidence type="ECO:0000256" key="1">
    <source>
        <dbReference type="ARBA" id="ARBA00004651"/>
    </source>
</evidence>
<evidence type="ECO:0000256" key="7">
    <source>
        <dbReference type="ARBA" id="ARBA00023136"/>
    </source>
</evidence>
<comment type="subcellular location">
    <subcellularLocation>
        <location evidence="1">Cell membrane</location>
        <topology evidence="1">Multi-pass membrane protein</topology>
    </subcellularLocation>
</comment>
<feature type="transmembrane region" description="Helical" evidence="9">
    <location>
        <begin position="366"/>
        <end position="385"/>
    </location>
</feature>
<dbReference type="SUPFAM" id="SSF103473">
    <property type="entry name" value="MFS general substrate transporter"/>
    <property type="match status" value="1"/>
</dbReference>
<proteinExistence type="inferred from homology"/>
<dbReference type="Gene3D" id="1.20.1720.10">
    <property type="entry name" value="Multidrug resistance protein D"/>
    <property type="match status" value="1"/>
</dbReference>
<reference evidence="11 12" key="1">
    <citation type="submission" date="2020-02" db="EMBL/GenBank/DDBJ databases">
        <title>Whole-genome analyses of novel actinobacteria.</title>
        <authorList>
            <person name="Sahin N."/>
            <person name="Tatar D."/>
        </authorList>
    </citation>
    <scope>NUCLEOTIDE SEQUENCE [LARGE SCALE GENOMIC DNA]</scope>
    <source>
        <strain evidence="11 12">SB3404</strain>
    </source>
</reference>
<evidence type="ECO:0000256" key="8">
    <source>
        <dbReference type="SAM" id="MobiDB-lite"/>
    </source>
</evidence>
<accession>A0A6G4WSH1</accession>
<evidence type="ECO:0000256" key="5">
    <source>
        <dbReference type="ARBA" id="ARBA00022692"/>
    </source>
</evidence>
<dbReference type="InterPro" id="IPR020846">
    <property type="entry name" value="MFS_dom"/>
</dbReference>
<dbReference type="GO" id="GO:0042910">
    <property type="term" value="F:xenobiotic transmembrane transporter activity"/>
    <property type="evidence" value="ECO:0007669"/>
    <property type="project" value="InterPro"/>
</dbReference>
<keyword evidence="7 9" id="KW-0472">Membrane</keyword>
<comment type="similarity">
    <text evidence="2">Belongs to the major facilitator superfamily. Bcr/CmlA family.</text>
</comment>
<dbReference type="InterPro" id="IPR011701">
    <property type="entry name" value="MFS"/>
</dbReference>
<keyword evidence="6 9" id="KW-1133">Transmembrane helix</keyword>
<dbReference type="NCBIfam" id="TIGR00710">
    <property type="entry name" value="efflux_Bcr_CflA"/>
    <property type="match status" value="1"/>
</dbReference>
<feature type="transmembrane region" description="Helical" evidence="9">
    <location>
        <begin position="274"/>
        <end position="294"/>
    </location>
</feature>
<evidence type="ECO:0000256" key="3">
    <source>
        <dbReference type="ARBA" id="ARBA00022448"/>
    </source>
</evidence>
<dbReference type="PANTHER" id="PTHR23502:SF132">
    <property type="entry name" value="POLYAMINE TRANSPORTER 2-RELATED"/>
    <property type="match status" value="1"/>
</dbReference>
<keyword evidence="5 9" id="KW-0812">Transmembrane</keyword>
<dbReference type="GO" id="GO:1990961">
    <property type="term" value="P:xenobiotic detoxification by transmembrane export across the plasma membrane"/>
    <property type="evidence" value="ECO:0007669"/>
    <property type="project" value="InterPro"/>
</dbReference>
<dbReference type="InterPro" id="IPR004812">
    <property type="entry name" value="Efflux_drug-R_Bcr/CmlA"/>
</dbReference>
<feature type="transmembrane region" description="Helical" evidence="9">
    <location>
        <begin position="119"/>
        <end position="140"/>
    </location>
</feature>
<dbReference type="PROSITE" id="PS50850">
    <property type="entry name" value="MFS"/>
    <property type="match status" value="1"/>
</dbReference>
<feature type="domain" description="Major facilitator superfamily (MFS) profile" evidence="10">
    <location>
        <begin position="28"/>
        <end position="417"/>
    </location>
</feature>
<comment type="caution">
    <text evidence="11">The sequence shown here is derived from an EMBL/GenBank/DDBJ whole genome shotgun (WGS) entry which is preliminary data.</text>
</comment>
<dbReference type="GO" id="GO:0005886">
    <property type="term" value="C:plasma membrane"/>
    <property type="evidence" value="ECO:0007669"/>
    <property type="project" value="UniProtKB-SubCell"/>
</dbReference>
<dbReference type="CDD" id="cd17320">
    <property type="entry name" value="MFS_MdfA_MDR_like"/>
    <property type="match status" value="1"/>
</dbReference>
<name>A0A6G4WSH1_9ACTN</name>
<feature type="compositionally biased region" description="Basic and acidic residues" evidence="8">
    <location>
        <begin position="1"/>
        <end position="11"/>
    </location>
</feature>
<dbReference type="EMBL" id="JAAKZZ010000023">
    <property type="protein sequence ID" value="NGO67577.1"/>
    <property type="molecule type" value="Genomic_DNA"/>
</dbReference>
<evidence type="ECO:0000256" key="4">
    <source>
        <dbReference type="ARBA" id="ARBA00022475"/>
    </source>
</evidence>
<feature type="transmembrane region" description="Helical" evidence="9">
    <location>
        <begin position="21"/>
        <end position="42"/>
    </location>
</feature>
<feature type="transmembrane region" description="Helical" evidence="9">
    <location>
        <begin position="62"/>
        <end position="82"/>
    </location>
</feature>
<dbReference type="AlphaFoldDB" id="A0A6G4WSH1"/>
<dbReference type="Proteomes" id="UP000477722">
    <property type="component" value="Unassembled WGS sequence"/>
</dbReference>
<feature type="transmembrane region" description="Helical" evidence="9">
    <location>
        <begin position="183"/>
        <end position="202"/>
    </location>
</feature>
<feature type="transmembrane region" description="Helical" evidence="9">
    <location>
        <begin position="391"/>
        <end position="411"/>
    </location>
</feature>
<evidence type="ECO:0000256" key="2">
    <source>
        <dbReference type="ARBA" id="ARBA00006236"/>
    </source>
</evidence>
<feature type="transmembrane region" description="Helical" evidence="9">
    <location>
        <begin position="301"/>
        <end position="322"/>
    </location>
</feature>
<feature type="transmembrane region" description="Helical" evidence="9">
    <location>
        <begin position="328"/>
        <end position="354"/>
    </location>
</feature>
<sequence length="420" mass="42482">MSVHAPDERRRSSGPGGRSTAPGVSAVLVAMLALLSFVLPLATDMYLPAFPRMTAELATSASGVQLTLTAFMVGLTLGQLVFGPASDRYGRRGLLLGGTATATLATAACALAPTLEWLVALRFVQGFSAAAGLVIARAVVSDVSSGRDAARLFSIVVACAGVAPIAAPLAGGALVGAGGWRTVFWALTAATALMFAGVLRAVPETLPKERRRRKGRRKGGPKQVSPVLAVARDGPYLGYTLAFAWSYAALFAYIGGSSFFYQNVLGLSVAQNSLAFAAAAATVSGVNALNSALVNRFRPEALLRVGLLAMLAGTAALIAVMASGRLGVLVALVLTEVFFAGLGLVVPNATALALARVPESAGAGSAVLGTLQTGLAALVAPFIGVAGDATAMPMVLGMTACSVLAGLALRLSARTARAAE</sequence>
<feature type="transmembrane region" description="Helical" evidence="9">
    <location>
        <begin position="94"/>
        <end position="113"/>
    </location>
</feature>
<dbReference type="Pfam" id="PF07690">
    <property type="entry name" value="MFS_1"/>
    <property type="match status" value="1"/>
</dbReference>
<feature type="region of interest" description="Disordered" evidence="8">
    <location>
        <begin position="1"/>
        <end position="21"/>
    </location>
</feature>
<protein>
    <submittedName>
        <fullName evidence="11">Multidrug effflux MFS transporter</fullName>
    </submittedName>
</protein>
<evidence type="ECO:0000313" key="11">
    <source>
        <dbReference type="EMBL" id="NGO67577.1"/>
    </source>
</evidence>
<evidence type="ECO:0000256" key="6">
    <source>
        <dbReference type="ARBA" id="ARBA00022989"/>
    </source>
</evidence>
<gene>
    <name evidence="11" type="ORF">G5C65_04235</name>
</gene>
<keyword evidence="12" id="KW-1185">Reference proteome</keyword>
<keyword evidence="4" id="KW-1003">Cell membrane</keyword>
<evidence type="ECO:0000259" key="10">
    <source>
        <dbReference type="PROSITE" id="PS50850"/>
    </source>
</evidence>
<feature type="transmembrane region" description="Helical" evidence="9">
    <location>
        <begin position="152"/>
        <end position="177"/>
    </location>
</feature>
<feature type="transmembrane region" description="Helical" evidence="9">
    <location>
        <begin position="236"/>
        <end position="254"/>
    </location>
</feature>
<evidence type="ECO:0000313" key="12">
    <source>
        <dbReference type="Proteomes" id="UP000477722"/>
    </source>
</evidence>
<evidence type="ECO:0000256" key="9">
    <source>
        <dbReference type="SAM" id="Phobius"/>
    </source>
</evidence>
<keyword evidence="3" id="KW-0813">Transport</keyword>
<organism evidence="11 12">
    <name type="scientific">Streptomyces boncukensis</name>
    <dbReference type="NCBI Taxonomy" id="2711219"/>
    <lineage>
        <taxon>Bacteria</taxon>
        <taxon>Bacillati</taxon>
        <taxon>Actinomycetota</taxon>
        <taxon>Actinomycetes</taxon>
        <taxon>Kitasatosporales</taxon>
        <taxon>Streptomycetaceae</taxon>
        <taxon>Streptomyces</taxon>
    </lineage>
</organism>
<dbReference type="PANTHER" id="PTHR23502">
    <property type="entry name" value="MAJOR FACILITATOR SUPERFAMILY"/>
    <property type="match status" value="1"/>
</dbReference>